<dbReference type="STRING" id="745366.GA0070213_10960"/>
<keyword evidence="2" id="KW-1185">Reference proteome</keyword>
<evidence type="ECO:0000313" key="2">
    <source>
        <dbReference type="Proteomes" id="UP000199360"/>
    </source>
</evidence>
<dbReference type="EMBL" id="FMDM01000009">
    <property type="protein sequence ID" value="SCG65940.1"/>
    <property type="molecule type" value="Genomic_DNA"/>
</dbReference>
<sequence>MIRAVGILCDYFSAPTDEAAATAADVPGGPRAASDPGFEVVELKGIEPVVQLGTLEALLTGVDYDVVAENPRQGHAVAVRHDGEVLVISLTDELHAALAGASESRLREVATPWSETEEFWGQGEPSVLAEVLIELAGLARRAAARGERLYCWVCV</sequence>
<dbReference type="AlphaFoldDB" id="A0A1C5J5S8"/>
<name>A0A1C5J5S8_9ACTN</name>
<dbReference type="Proteomes" id="UP000199360">
    <property type="component" value="Unassembled WGS sequence"/>
</dbReference>
<evidence type="ECO:0000313" key="1">
    <source>
        <dbReference type="EMBL" id="SCG65940.1"/>
    </source>
</evidence>
<organism evidence="1 2">
    <name type="scientific">Micromonospora humi</name>
    <dbReference type="NCBI Taxonomy" id="745366"/>
    <lineage>
        <taxon>Bacteria</taxon>
        <taxon>Bacillati</taxon>
        <taxon>Actinomycetota</taxon>
        <taxon>Actinomycetes</taxon>
        <taxon>Micromonosporales</taxon>
        <taxon>Micromonosporaceae</taxon>
        <taxon>Micromonospora</taxon>
    </lineage>
</organism>
<gene>
    <name evidence="1" type="ORF">GA0070213_10960</name>
</gene>
<accession>A0A1C5J5S8</accession>
<protein>
    <submittedName>
        <fullName evidence="1">Uncharacterized protein</fullName>
    </submittedName>
</protein>
<proteinExistence type="predicted"/>
<reference evidence="2" key="1">
    <citation type="submission" date="2016-06" db="EMBL/GenBank/DDBJ databases">
        <authorList>
            <person name="Varghese N."/>
            <person name="Submissions Spin"/>
        </authorList>
    </citation>
    <scope>NUCLEOTIDE SEQUENCE [LARGE SCALE GENOMIC DNA]</scope>
    <source>
        <strain evidence="2">DSM 45647</strain>
    </source>
</reference>